<dbReference type="Proteomes" id="UP001162992">
    <property type="component" value="Chromosome 1"/>
</dbReference>
<keyword evidence="2" id="KW-1185">Reference proteome</keyword>
<organism evidence="1 2">
    <name type="scientific">Diphasiastrum complanatum</name>
    <name type="common">Issler's clubmoss</name>
    <name type="synonym">Lycopodium complanatum</name>
    <dbReference type="NCBI Taxonomy" id="34168"/>
    <lineage>
        <taxon>Eukaryota</taxon>
        <taxon>Viridiplantae</taxon>
        <taxon>Streptophyta</taxon>
        <taxon>Embryophyta</taxon>
        <taxon>Tracheophyta</taxon>
        <taxon>Lycopodiopsida</taxon>
        <taxon>Lycopodiales</taxon>
        <taxon>Lycopodiaceae</taxon>
        <taxon>Lycopodioideae</taxon>
        <taxon>Diphasiastrum</taxon>
    </lineage>
</organism>
<protein>
    <submittedName>
        <fullName evidence="1">Uncharacterized protein</fullName>
    </submittedName>
</protein>
<evidence type="ECO:0000313" key="1">
    <source>
        <dbReference type="EMBL" id="KAJ7571184.1"/>
    </source>
</evidence>
<accession>A0ACC2EXE2</accession>
<proteinExistence type="predicted"/>
<comment type="caution">
    <text evidence="1">The sequence shown here is derived from an EMBL/GenBank/DDBJ whole genome shotgun (WGS) entry which is preliminary data.</text>
</comment>
<sequence length="326" mass="37141">MALIALTNSLTTSQAAAATFKLSLGSDQVKLSLASTYSPVHRSLISSLSFGGRISTQKLCRSFRKQAKKNMLNTLVSQFWGIDNRFNLLIRNSIRNTASIHSSSPIVVARLFGPAIFEASKLRVFFLGIEDDKHPREQQRTYTLTHSDISAKLTLAISREINKAQIMGWYSRLQRDEVLAEWKKVQGHMSLHVHCHISGGHWLHNLIAKLRFYIFRKELPVVLEAFQHGDQALFERHPDLKNALVWVYFHSNVKEYNLVECWGPMVEAAKTSTLSAKQAIQEAFEEIEREWPKVLRPQQICSYPCECCSRNSLIPLPDSFNTVVDE</sequence>
<gene>
    <name evidence="1" type="ORF">O6H91_01G153700</name>
</gene>
<reference evidence="2" key="1">
    <citation type="journal article" date="2024" name="Proc. Natl. Acad. Sci. U.S.A.">
        <title>Extraordinary preservation of gene collinearity over three hundred million years revealed in homosporous lycophytes.</title>
        <authorList>
            <person name="Li C."/>
            <person name="Wickell D."/>
            <person name="Kuo L.Y."/>
            <person name="Chen X."/>
            <person name="Nie B."/>
            <person name="Liao X."/>
            <person name="Peng D."/>
            <person name="Ji J."/>
            <person name="Jenkins J."/>
            <person name="Williams M."/>
            <person name="Shu S."/>
            <person name="Plott C."/>
            <person name="Barry K."/>
            <person name="Rajasekar S."/>
            <person name="Grimwood J."/>
            <person name="Han X."/>
            <person name="Sun S."/>
            <person name="Hou Z."/>
            <person name="He W."/>
            <person name="Dai G."/>
            <person name="Sun C."/>
            <person name="Schmutz J."/>
            <person name="Leebens-Mack J.H."/>
            <person name="Li F.W."/>
            <person name="Wang L."/>
        </authorList>
    </citation>
    <scope>NUCLEOTIDE SEQUENCE [LARGE SCALE GENOMIC DNA]</scope>
    <source>
        <strain evidence="2">cv. PW_Plant_1</strain>
    </source>
</reference>
<dbReference type="EMBL" id="CM055092">
    <property type="protein sequence ID" value="KAJ7571184.1"/>
    <property type="molecule type" value="Genomic_DNA"/>
</dbReference>
<evidence type="ECO:0000313" key="2">
    <source>
        <dbReference type="Proteomes" id="UP001162992"/>
    </source>
</evidence>
<name>A0ACC2EXE2_DIPCM</name>